<dbReference type="Pfam" id="PF13374">
    <property type="entry name" value="TPR_10"/>
    <property type="match status" value="1"/>
</dbReference>
<dbReference type="InterPro" id="IPR025676">
    <property type="entry name" value="Clr5_dom"/>
</dbReference>
<dbReference type="AlphaFoldDB" id="A0A8J2N5K1"/>
<dbReference type="Pfam" id="PF13424">
    <property type="entry name" value="TPR_12"/>
    <property type="match status" value="1"/>
</dbReference>
<dbReference type="EMBL" id="CAJRGZ010000017">
    <property type="protein sequence ID" value="CAG5157120.1"/>
    <property type="molecule type" value="Genomic_DNA"/>
</dbReference>
<evidence type="ECO:0000313" key="4">
    <source>
        <dbReference type="Proteomes" id="UP000676310"/>
    </source>
</evidence>
<feature type="compositionally biased region" description="Polar residues" evidence="1">
    <location>
        <begin position="50"/>
        <end position="62"/>
    </location>
</feature>
<sequence>MYRTTSGVVPIDVGHGIPGSALLHSPDLWHTPPQPIQGLDGTAAQPFPISGSSHQPDSNARQLSDAEWEELKPLLHTMYIKENMTLATVRKALRERRGLILSQKQLTKRFADWNPGFKKNVKQHEIEAFLKKADPLLRDAEASVYGVRITAAKCERWEKRPRILDKEQKGTHTRDVLSAMNMTSNITGQPAPSYTPSTNLPSTVRREGTSDMAFVSCVTLPDDQAKSFARRGNAENRHHSPLAVTPVKATNPDVSSSTLSVGSFEPVESPQNAHVSLGSVEESRFDPAWPIALESPDHDTETLTRLFSALKMDPRDISCNPPAQAVVEVSTPTMDTISLQDLEICSFDGRLVPWVAKQAAICETVSQKGSEEDTPEQGTTMFVSHQYGSKKRTTTGALKYSFADMIFPSSKVVEPDPFSLEVYPFPRDQRRRLEVLPVSNSDTVWRKEMNECMIMINKLGSAALGSSPATTARQKRLAIAYCKLGYYDKAEHQFKRILPALEQRHGKHSPHVILVRINLAKTIFQLGRYRDANQMAQHVHTWARRLDPGGVLYQEAARVLARSFGYLGNLMREEELLRELVQIRLNAFGPKHGDTLVVIEQLCGSIIAAKRHSESEELLRVALELSSNATHSSSRRKYLICRRLGITLYKQGKYADSEALLRKTTEMSEKLLGIEHSITLNCKLWLCRVLRARGLLLESHDILLDNVKSQIRTWTELRGSTIEYMAELSVVLIEMRNVDNAYKWMERALSYSVETGGTKTVRAVQFFEDLSSFNKPERQHTLIAALYRRMASKIINSTPVLCNMRWIPSERSRTEHKE</sequence>
<feature type="region of interest" description="Disordered" evidence="1">
    <location>
        <begin position="246"/>
        <end position="270"/>
    </location>
</feature>
<dbReference type="PANTHER" id="PTHR38788">
    <property type="entry name" value="CLR5 DOMAIN-CONTAINING PROTEIN"/>
    <property type="match status" value="1"/>
</dbReference>
<dbReference type="Proteomes" id="UP000676310">
    <property type="component" value="Unassembled WGS sequence"/>
</dbReference>
<dbReference type="GeneID" id="67016632"/>
<feature type="domain" description="Clr5" evidence="2">
    <location>
        <begin position="64"/>
        <end position="114"/>
    </location>
</feature>
<feature type="region of interest" description="Disordered" evidence="1">
    <location>
        <begin position="24"/>
        <end position="64"/>
    </location>
</feature>
<feature type="compositionally biased region" description="Polar residues" evidence="1">
    <location>
        <begin position="252"/>
        <end position="261"/>
    </location>
</feature>
<dbReference type="SUPFAM" id="SSF48452">
    <property type="entry name" value="TPR-like"/>
    <property type="match status" value="1"/>
</dbReference>
<keyword evidence="4" id="KW-1185">Reference proteome</keyword>
<reference evidence="3" key="1">
    <citation type="submission" date="2021-05" db="EMBL/GenBank/DDBJ databases">
        <authorList>
            <person name="Stam R."/>
        </authorList>
    </citation>
    <scope>NUCLEOTIDE SEQUENCE</scope>
    <source>
        <strain evidence="3">CS162</strain>
    </source>
</reference>
<dbReference type="Pfam" id="PF14420">
    <property type="entry name" value="Clr5"/>
    <property type="match status" value="1"/>
</dbReference>
<organism evidence="3 4">
    <name type="scientific">Alternaria atra</name>
    <dbReference type="NCBI Taxonomy" id="119953"/>
    <lineage>
        <taxon>Eukaryota</taxon>
        <taxon>Fungi</taxon>
        <taxon>Dikarya</taxon>
        <taxon>Ascomycota</taxon>
        <taxon>Pezizomycotina</taxon>
        <taxon>Dothideomycetes</taxon>
        <taxon>Pleosporomycetidae</taxon>
        <taxon>Pleosporales</taxon>
        <taxon>Pleosporineae</taxon>
        <taxon>Pleosporaceae</taxon>
        <taxon>Alternaria</taxon>
        <taxon>Alternaria sect. Ulocladioides</taxon>
    </lineage>
</organism>
<dbReference type="RefSeq" id="XP_043168463.1">
    <property type="nucleotide sequence ID" value="XM_043312528.1"/>
</dbReference>
<accession>A0A8J2N5K1</accession>
<name>A0A8J2N5K1_9PLEO</name>
<dbReference type="OrthoDB" id="5986190at2759"/>
<dbReference type="InterPro" id="IPR011990">
    <property type="entry name" value="TPR-like_helical_dom_sf"/>
</dbReference>
<protein>
    <recommendedName>
        <fullName evidence="2">Clr5 domain-containing protein</fullName>
    </recommendedName>
</protein>
<evidence type="ECO:0000259" key="2">
    <source>
        <dbReference type="Pfam" id="PF14420"/>
    </source>
</evidence>
<dbReference type="PANTHER" id="PTHR38788:SF3">
    <property type="entry name" value="CLR5 DOMAIN-CONTAINING PROTEIN"/>
    <property type="match status" value="1"/>
</dbReference>
<proteinExistence type="predicted"/>
<dbReference type="Gene3D" id="1.25.40.10">
    <property type="entry name" value="Tetratricopeptide repeat domain"/>
    <property type="match status" value="2"/>
</dbReference>
<comment type="caution">
    <text evidence="3">The sequence shown here is derived from an EMBL/GenBank/DDBJ whole genome shotgun (WGS) entry which is preliminary data.</text>
</comment>
<evidence type="ECO:0000313" key="3">
    <source>
        <dbReference type="EMBL" id="CAG5157120.1"/>
    </source>
</evidence>
<evidence type="ECO:0000256" key="1">
    <source>
        <dbReference type="SAM" id="MobiDB-lite"/>
    </source>
</evidence>
<gene>
    <name evidence="3" type="ORF">ALTATR162_LOCUS4912</name>
</gene>